<reference evidence="13 14" key="1">
    <citation type="submission" date="2015-06" db="EMBL/GenBank/DDBJ databases">
        <title>Draft genome of the ant-associated black yeast Phialophora attae CBS 131958.</title>
        <authorList>
            <person name="Moreno L.F."/>
            <person name="Stielow B.J."/>
            <person name="de Hoog S."/>
            <person name="Vicente V.A."/>
            <person name="Weiss V.A."/>
            <person name="de Vries M."/>
            <person name="Cruz L.M."/>
            <person name="Souza E.M."/>
        </authorList>
    </citation>
    <scope>NUCLEOTIDE SEQUENCE [LARGE SCALE GENOMIC DNA]</scope>
    <source>
        <strain evidence="13 14">CBS 131958</strain>
    </source>
</reference>
<accession>A0A0N1P1N9</accession>
<dbReference type="PROSITE" id="PS51867">
    <property type="entry name" value="ZF_RING_GID"/>
    <property type="match status" value="1"/>
</dbReference>
<comment type="similarity">
    <text evidence="3">Belongs to the FYV10 family.</text>
</comment>
<proteinExistence type="inferred from homology"/>
<dbReference type="InterPro" id="IPR006594">
    <property type="entry name" value="LisH"/>
</dbReference>
<evidence type="ECO:0000313" key="13">
    <source>
        <dbReference type="EMBL" id="KPI42430.1"/>
    </source>
</evidence>
<gene>
    <name evidence="13" type="ORF">AB675_9716</name>
</gene>
<dbReference type="GeneID" id="28742157"/>
<dbReference type="SMART" id="SM00668">
    <property type="entry name" value="CTLH"/>
    <property type="match status" value="1"/>
</dbReference>
<keyword evidence="14" id="KW-1185">Reference proteome</keyword>
<dbReference type="GO" id="GO:0043161">
    <property type="term" value="P:proteasome-mediated ubiquitin-dependent protein catabolic process"/>
    <property type="evidence" value="ECO:0007669"/>
    <property type="project" value="InterPro"/>
</dbReference>
<dbReference type="GO" id="GO:0034657">
    <property type="term" value="C:GID complex"/>
    <property type="evidence" value="ECO:0007669"/>
    <property type="project" value="TreeGrafter"/>
</dbReference>
<protein>
    <recommendedName>
        <fullName evidence="5">Protein FYV10</fullName>
    </recommendedName>
    <alternativeName>
        <fullName evidence="4">Protein fyv10</fullName>
    </alternativeName>
</protein>
<evidence type="ECO:0000259" key="12">
    <source>
        <dbReference type="PROSITE" id="PS51867"/>
    </source>
</evidence>
<dbReference type="InterPro" id="IPR024964">
    <property type="entry name" value="CTLH/CRA"/>
</dbReference>
<keyword evidence="6" id="KW-0963">Cytoplasm</keyword>
<comment type="function">
    <text evidence="1">Involved in the proteasome-dependent degradation of fructose-1,6-bisphosphatase.</text>
</comment>
<sequence length="426" mass="47541">MAPEAGSSDGAAEGHILLEQPLLRLPFELVKANFKNTQRYIEYEKGSIPNALKDAANASLNSRHTPEQTVEALDAMIAQMQTFKRKLDTLHAEEETLHEHTSKRMKHVQELHEVPPLSNPTHDQWSRTRLDRLTVDYLLRSGYSKTAQALTEKKQISHLIDMDVFAACHKVAASLDRGEIKPALSWVSNNRIPLRKLVKAPMKTTPLEYELHLQQFIELVRANKIIEAREHATVHLSPQQETRPGALMEAAGLLAQSPETETEPYKSFFSARRWTYLSQVFIETHHSMLSLPQQPLLHVALSAGLSALKTPACHSAFNPTSSSTPGHAKMATNTSLCPICSVELNDLAKHVPYAHHTVSKVDDNPIMLPNGRIYGRQRLEELQQKLLMASGDPNASLIDIGVDGEVTDPTTGEKFGWTQCRIAFIT</sequence>
<evidence type="ECO:0000256" key="9">
    <source>
        <dbReference type="ARBA" id="ARBA00022833"/>
    </source>
</evidence>
<evidence type="ECO:0000256" key="8">
    <source>
        <dbReference type="ARBA" id="ARBA00022771"/>
    </source>
</evidence>
<evidence type="ECO:0000256" key="7">
    <source>
        <dbReference type="ARBA" id="ARBA00022723"/>
    </source>
</evidence>
<dbReference type="EMBL" id="LFJN01000007">
    <property type="protein sequence ID" value="KPI42430.1"/>
    <property type="molecule type" value="Genomic_DNA"/>
</dbReference>
<comment type="subcellular location">
    <subcellularLocation>
        <location evidence="2">Cytoplasm</location>
    </subcellularLocation>
</comment>
<evidence type="ECO:0000256" key="1">
    <source>
        <dbReference type="ARBA" id="ARBA00002343"/>
    </source>
</evidence>
<feature type="domain" description="CTLH" evidence="11">
    <location>
        <begin position="164"/>
        <end position="227"/>
    </location>
</feature>
<evidence type="ECO:0000256" key="2">
    <source>
        <dbReference type="ARBA" id="ARBA00004496"/>
    </source>
</evidence>
<feature type="domain" description="RING-Gid-type" evidence="12">
    <location>
        <begin position="337"/>
        <end position="411"/>
    </location>
</feature>
<name>A0A0N1P1N9_9EURO</name>
<evidence type="ECO:0000256" key="10">
    <source>
        <dbReference type="PROSITE-ProRule" id="PRU01215"/>
    </source>
</evidence>
<dbReference type="VEuPathDB" id="FungiDB:AB675_9716"/>
<keyword evidence="9" id="KW-0862">Zinc</keyword>
<evidence type="ECO:0000259" key="11">
    <source>
        <dbReference type="PROSITE" id="PS50897"/>
    </source>
</evidence>
<keyword evidence="7" id="KW-0479">Metal-binding</keyword>
<keyword evidence="8 10" id="KW-0863">Zinc-finger</keyword>
<evidence type="ECO:0000256" key="5">
    <source>
        <dbReference type="ARBA" id="ARBA00018741"/>
    </source>
</evidence>
<evidence type="ECO:0000256" key="4">
    <source>
        <dbReference type="ARBA" id="ARBA00017917"/>
    </source>
</evidence>
<dbReference type="STRING" id="1664694.A0A0N1P1N9"/>
<dbReference type="PANTHER" id="PTHR12170:SF2">
    <property type="entry name" value="E3 UBIQUITIN-PROTEIN TRANSFERASE MAEA"/>
    <property type="match status" value="1"/>
</dbReference>
<dbReference type="GO" id="GO:0061630">
    <property type="term" value="F:ubiquitin protein ligase activity"/>
    <property type="evidence" value="ECO:0007669"/>
    <property type="project" value="InterPro"/>
</dbReference>
<dbReference type="GO" id="GO:0005737">
    <property type="term" value="C:cytoplasm"/>
    <property type="evidence" value="ECO:0007669"/>
    <property type="project" value="UniProtKB-SubCell"/>
</dbReference>
<dbReference type="Pfam" id="PF10607">
    <property type="entry name" value="CTLH"/>
    <property type="match status" value="1"/>
</dbReference>
<dbReference type="PROSITE" id="PS50897">
    <property type="entry name" value="CTLH"/>
    <property type="match status" value="1"/>
</dbReference>
<evidence type="ECO:0000256" key="6">
    <source>
        <dbReference type="ARBA" id="ARBA00022490"/>
    </source>
</evidence>
<evidence type="ECO:0000313" key="14">
    <source>
        <dbReference type="Proteomes" id="UP000038010"/>
    </source>
</evidence>
<dbReference type="Proteomes" id="UP000038010">
    <property type="component" value="Unassembled WGS sequence"/>
</dbReference>
<dbReference type="PANTHER" id="PTHR12170">
    <property type="entry name" value="MACROPHAGE ERYTHROBLAST ATTACHER-RELATED"/>
    <property type="match status" value="1"/>
</dbReference>
<dbReference type="InterPro" id="IPR013144">
    <property type="entry name" value="CRA_dom"/>
</dbReference>
<evidence type="ECO:0000256" key="3">
    <source>
        <dbReference type="ARBA" id="ARBA00010615"/>
    </source>
</evidence>
<dbReference type="InterPro" id="IPR044063">
    <property type="entry name" value="ZF_RING_GID"/>
</dbReference>
<dbReference type="OrthoDB" id="1933455at2759"/>
<comment type="caution">
    <text evidence="13">The sequence shown here is derived from an EMBL/GenBank/DDBJ whole genome shotgun (WGS) entry which is preliminary data.</text>
</comment>
<feature type="zinc finger region" description="RING-Gid-type" evidence="10">
    <location>
        <begin position="337"/>
        <end position="411"/>
    </location>
</feature>
<dbReference type="RefSeq" id="XP_018002393.1">
    <property type="nucleotide sequence ID" value="XM_018150277.1"/>
</dbReference>
<dbReference type="InterPro" id="IPR045098">
    <property type="entry name" value="Fyv10_fam"/>
</dbReference>
<dbReference type="SMART" id="SM00757">
    <property type="entry name" value="CRA"/>
    <property type="match status" value="1"/>
</dbReference>
<dbReference type="PROSITE" id="PS50896">
    <property type="entry name" value="LISH"/>
    <property type="match status" value="1"/>
</dbReference>
<dbReference type="GO" id="GO:0008270">
    <property type="term" value="F:zinc ion binding"/>
    <property type="evidence" value="ECO:0007669"/>
    <property type="project" value="UniProtKB-KW"/>
</dbReference>
<dbReference type="AlphaFoldDB" id="A0A0N1P1N9"/>
<dbReference type="GO" id="GO:0005634">
    <property type="term" value="C:nucleus"/>
    <property type="evidence" value="ECO:0007669"/>
    <property type="project" value="TreeGrafter"/>
</dbReference>
<dbReference type="InterPro" id="IPR006595">
    <property type="entry name" value="CTLH_C"/>
</dbReference>
<organism evidence="13 14">
    <name type="scientific">Cyphellophora attinorum</name>
    <dbReference type="NCBI Taxonomy" id="1664694"/>
    <lineage>
        <taxon>Eukaryota</taxon>
        <taxon>Fungi</taxon>
        <taxon>Dikarya</taxon>
        <taxon>Ascomycota</taxon>
        <taxon>Pezizomycotina</taxon>
        <taxon>Eurotiomycetes</taxon>
        <taxon>Chaetothyriomycetidae</taxon>
        <taxon>Chaetothyriales</taxon>
        <taxon>Cyphellophoraceae</taxon>
        <taxon>Cyphellophora</taxon>
    </lineage>
</organism>